<dbReference type="InterPro" id="IPR012337">
    <property type="entry name" value="RNaseH-like_sf"/>
</dbReference>
<protein>
    <recommendedName>
        <fullName evidence="4">DUF659 domain-containing protein</fullName>
    </recommendedName>
</protein>
<accession>A0AAD7BBI7</accession>
<feature type="compositionally biased region" description="Acidic residues" evidence="1">
    <location>
        <begin position="789"/>
        <end position="811"/>
    </location>
</feature>
<evidence type="ECO:0008006" key="4">
    <source>
        <dbReference type="Google" id="ProtNLM"/>
    </source>
</evidence>
<proteinExistence type="predicted"/>
<sequence>MGEGVLGYPPAWVTHIRGGQGKARCPYASEAARVAARSKDTRKNPPTFPEKSTPAQSTAAAGTSSSASSGPSLKRPANTQIAAPKDSKKPRPLDAFLKPVKGIDAVFTGTHKTAIQAQCERVVVSCNLSEDFFMKPQVQILFGMFRSRAADVLPSRNLIGGRLLTDAANLVDKGVINEFQGKYIGIQSDAWSRFRRGITGVCGVQPGVVKVLQLVNTTASNKDGKSMRKFFLETIAAVEEKYKCKVYYFMTGADGGSKKGRELLLQDRPDLFTPSCFAHQNHLCVGDYFKVYAFALEICEETVELVNWINNHDKVRDVFDKAQKLVSPDQNQGKIVVLAYSSPNDTRWTTIATSFLRFLRLKNPLLHASFVNQQAIVDAQVGAAKSTEKVRLEAEAREMIARIQDRSGRFWSGLEAVVGDLEPICFSTNIAQKDDVRPDQLLLSFAGMYLHFSQHPEDDVRVGMCKRLERRWKDADQTMFLLTLVLNPFELTRAFGPDAGFSAFKLTKLLRNVYRRIQSRPDNTDDIKTRLEKENAIEDAFFDYVASAGIYKEFQDEREDWIKRRGNCPRLAWAHALGGSTLGQRELSQLALRLHNIVCQTAGTERLFSKLKIRMSDHQNRTTLTKLEKKAKVGESIHHEHLANNLIPDYDRKRNNHSNTSSLLDVPRYGDLLEDQDAEDEADRGRALVSAERSWRVEMAAWISDRRRAAAEAEVDQPEVDEPEVDSPEESDDEDEEDGLSPPARLPRLQTWPKYTLQTLFKGREPPKRPTREEIAAEDERSTLNAAADAEEDGIPDDGGIEIGSDEEYRG</sequence>
<dbReference type="EMBL" id="JARKIF010000023">
    <property type="protein sequence ID" value="KAJ7616051.1"/>
    <property type="molecule type" value="Genomic_DNA"/>
</dbReference>
<evidence type="ECO:0000256" key="1">
    <source>
        <dbReference type="SAM" id="MobiDB-lite"/>
    </source>
</evidence>
<comment type="caution">
    <text evidence="2">The sequence shown here is derived from an EMBL/GenBank/DDBJ whole genome shotgun (WGS) entry which is preliminary data.</text>
</comment>
<feature type="region of interest" description="Disordered" evidence="1">
    <location>
        <begin position="708"/>
        <end position="811"/>
    </location>
</feature>
<dbReference type="SUPFAM" id="SSF53098">
    <property type="entry name" value="Ribonuclease H-like"/>
    <property type="match status" value="1"/>
</dbReference>
<dbReference type="AlphaFoldDB" id="A0AAD7BBI7"/>
<name>A0AAD7BBI7_9AGAR</name>
<dbReference type="Proteomes" id="UP001221142">
    <property type="component" value="Unassembled WGS sequence"/>
</dbReference>
<feature type="compositionally biased region" description="Low complexity" evidence="1">
    <location>
        <begin position="52"/>
        <end position="72"/>
    </location>
</feature>
<keyword evidence="3" id="KW-1185">Reference proteome</keyword>
<feature type="region of interest" description="Disordered" evidence="1">
    <location>
        <begin position="648"/>
        <end position="668"/>
    </location>
</feature>
<evidence type="ECO:0000313" key="3">
    <source>
        <dbReference type="Proteomes" id="UP001221142"/>
    </source>
</evidence>
<gene>
    <name evidence="2" type="ORF">FB45DRAFT_757688</name>
</gene>
<evidence type="ECO:0000313" key="2">
    <source>
        <dbReference type="EMBL" id="KAJ7616051.1"/>
    </source>
</evidence>
<organism evidence="2 3">
    <name type="scientific">Roridomyces roridus</name>
    <dbReference type="NCBI Taxonomy" id="1738132"/>
    <lineage>
        <taxon>Eukaryota</taxon>
        <taxon>Fungi</taxon>
        <taxon>Dikarya</taxon>
        <taxon>Basidiomycota</taxon>
        <taxon>Agaricomycotina</taxon>
        <taxon>Agaricomycetes</taxon>
        <taxon>Agaricomycetidae</taxon>
        <taxon>Agaricales</taxon>
        <taxon>Marasmiineae</taxon>
        <taxon>Mycenaceae</taxon>
        <taxon>Roridomyces</taxon>
    </lineage>
</organism>
<feature type="compositionally biased region" description="Acidic residues" evidence="1">
    <location>
        <begin position="713"/>
        <end position="739"/>
    </location>
</feature>
<feature type="region of interest" description="Disordered" evidence="1">
    <location>
        <begin position="31"/>
        <end position="92"/>
    </location>
</feature>
<reference evidence="2" key="1">
    <citation type="submission" date="2023-03" db="EMBL/GenBank/DDBJ databases">
        <title>Massive genome expansion in bonnet fungi (Mycena s.s.) driven by repeated elements and novel gene families across ecological guilds.</title>
        <authorList>
            <consortium name="Lawrence Berkeley National Laboratory"/>
            <person name="Harder C.B."/>
            <person name="Miyauchi S."/>
            <person name="Viragh M."/>
            <person name="Kuo A."/>
            <person name="Thoen E."/>
            <person name="Andreopoulos B."/>
            <person name="Lu D."/>
            <person name="Skrede I."/>
            <person name="Drula E."/>
            <person name="Henrissat B."/>
            <person name="Morin E."/>
            <person name="Kohler A."/>
            <person name="Barry K."/>
            <person name="LaButti K."/>
            <person name="Morin E."/>
            <person name="Salamov A."/>
            <person name="Lipzen A."/>
            <person name="Mereny Z."/>
            <person name="Hegedus B."/>
            <person name="Baldrian P."/>
            <person name="Stursova M."/>
            <person name="Weitz H."/>
            <person name="Taylor A."/>
            <person name="Grigoriev I.V."/>
            <person name="Nagy L.G."/>
            <person name="Martin F."/>
            <person name="Kauserud H."/>
        </authorList>
    </citation>
    <scope>NUCLEOTIDE SEQUENCE</scope>
    <source>
        <strain evidence="2">9284</strain>
    </source>
</reference>
<feature type="compositionally biased region" description="Basic and acidic residues" evidence="1">
    <location>
        <begin position="762"/>
        <end position="782"/>
    </location>
</feature>